<evidence type="ECO:0000313" key="2">
    <source>
        <dbReference type="EMBL" id="RWX74087.1"/>
    </source>
</evidence>
<dbReference type="CDD" id="cd02976">
    <property type="entry name" value="NrdH"/>
    <property type="match status" value="1"/>
</dbReference>
<dbReference type="Gene3D" id="3.40.30.10">
    <property type="entry name" value="Glutaredoxin"/>
    <property type="match status" value="1"/>
</dbReference>
<organism evidence="2 3">
    <name type="scientific">Methanosuratincola subterraneus</name>
    <dbReference type="NCBI Taxonomy" id="2593994"/>
    <lineage>
        <taxon>Archaea</taxon>
        <taxon>Thermoproteota</taxon>
        <taxon>Methanosuratincolia</taxon>
        <taxon>Candidatus Methanomethylicales</taxon>
        <taxon>Candidatus Methanomethylicaceae</taxon>
        <taxon>Candidatus Methanosuratincola (ex Vanwonterghem et al. 2016)</taxon>
    </lineage>
</organism>
<name>A0A444L922_METS7</name>
<dbReference type="EMBL" id="RXGA01000001">
    <property type="protein sequence ID" value="RWX74087.1"/>
    <property type="molecule type" value="Genomic_DNA"/>
</dbReference>
<feature type="domain" description="Glutaredoxin" evidence="1">
    <location>
        <begin position="21"/>
        <end position="84"/>
    </location>
</feature>
<gene>
    <name evidence="2" type="ORF">Metus_0112</name>
</gene>
<dbReference type="AlphaFoldDB" id="A0A444L922"/>
<dbReference type="PROSITE" id="PS51354">
    <property type="entry name" value="GLUTAREDOXIN_2"/>
    <property type="match status" value="1"/>
</dbReference>
<protein>
    <recommendedName>
        <fullName evidence="1">Glutaredoxin domain-containing protein</fullName>
    </recommendedName>
</protein>
<proteinExistence type="predicted"/>
<accession>A0A444L922</accession>
<evidence type="ECO:0000259" key="1">
    <source>
        <dbReference type="Pfam" id="PF00462"/>
    </source>
</evidence>
<evidence type="ECO:0000313" key="3">
    <source>
        <dbReference type="Proteomes" id="UP000288215"/>
    </source>
</evidence>
<dbReference type="InterPro" id="IPR036249">
    <property type="entry name" value="Thioredoxin-like_sf"/>
</dbReference>
<sequence>MLTVVIMQVVKVPGKDKRHKVFLYALSTCAWCKKTKKFLEEHGIEFEYVDVDRCSQEDLAAVRSELEKRGAPMSFPLIIIDDKVQILGFKEDALKEALGV</sequence>
<comment type="caution">
    <text evidence="2">The sequence shown here is derived from an EMBL/GenBank/DDBJ whole genome shotgun (WGS) entry which is preliminary data.</text>
</comment>
<dbReference type="Pfam" id="PF00462">
    <property type="entry name" value="Glutaredoxin"/>
    <property type="match status" value="1"/>
</dbReference>
<reference evidence="2 3" key="1">
    <citation type="submission" date="2018-12" db="EMBL/GenBank/DDBJ databases">
        <title>The complete genome of the methanogenic archaea of the candidate phylum Verstraetearchaeota, obtained from the metagenome of underground thermal water.</title>
        <authorList>
            <person name="Kadnikov V.V."/>
            <person name="Mardanov A.V."/>
            <person name="Beletsky A.V."/>
            <person name="Karnachuk O.V."/>
            <person name="Ravin N.V."/>
        </authorList>
    </citation>
    <scope>NUCLEOTIDE SEQUENCE [LARGE SCALE GENOMIC DNA]</scope>
    <source>
        <strain evidence="2">Ch88</strain>
    </source>
</reference>
<dbReference type="Proteomes" id="UP000288215">
    <property type="component" value="Unassembled WGS sequence"/>
</dbReference>
<dbReference type="InterPro" id="IPR002109">
    <property type="entry name" value="Glutaredoxin"/>
</dbReference>
<dbReference type="SUPFAM" id="SSF52833">
    <property type="entry name" value="Thioredoxin-like"/>
    <property type="match status" value="1"/>
</dbReference>